<dbReference type="InterPro" id="IPR011252">
    <property type="entry name" value="Fibrogen-bd_dom1"/>
</dbReference>
<proteinExistence type="inferred from homology"/>
<dbReference type="Pfam" id="PF17961">
    <property type="entry name" value="Big_8"/>
    <property type="match status" value="1"/>
</dbReference>
<feature type="region of interest" description="Disordered" evidence="7">
    <location>
        <begin position="1216"/>
        <end position="1238"/>
    </location>
</feature>
<evidence type="ECO:0000256" key="5">
    <source>
        <dbReference type="ARBA" id="ARBA00022729"/>
    </source>
</evidence>
<evidence type="ECO:0000259" key="10">
    <source>
        <dbReference type="Pfam" id="PF17802"/>
    </source>
</evidence>
<dbReference type="PANTHER" id="PTHR36108:SF13">
    <property type="entry name" value="COLOSSIN-B-RELATED"/>
    <property type="match status" value="1"/>
</dbReference>
<dbReference type="InterPro" id="IPR041033">
    <property type="entry name" value="SpaA_PFL_dom_1"/>
</dbReference>
<evidence type="ECO:0000256" key="6">
    <source>
        <dbReference type="ARBA" id="ARBA00023088"/>
    </source>
</evidence>
<dbReference type="CDD" id="cd00222">
    <property type="entry name" value="CollagenBindB"/>
    <property type="match status" value="3"/>
</dbReference>
<evidence type="ECO:0000313" key="12">
    <source>
        <dbReference type="EMBL" id="MFD1419959.1"/>
    </source>
</evidence>
<feature type="domain" description="CNA-B" evidence="9">
    <location>
        <begin position="826"/>
        <end position="912"/>
    </location>
</feature>
<dbReference type="InterPro" id="IPR041171">
    <property type="entry name" value="SDR_Ig"/>
</dbReference>
<dbReference type="InterPro" id="IPR008454">
    <property type="entry name" value="Collagen-bd_Cna-like_B-typ_dom"/>
</dbReference>
<feature type="domain" description="SpaA-like prealbumin fold" evidence="10">
    <location>
        <begin position="1115"/>
        <end position="1200"/>
    </location>
</feature>
<accession>A0ABW4BZV4</accession>
<feature type="signal peptide" evidence="8">
    <location>
        <begin position="1"/>
        <end position="26"/>
    </location>
</feature>
<feature type="region of interest" description="Disordered" evidence="7">
    <location>
        <begin position="496"/>
        <end position="521"/>
    </location>
</feature>
<reference evidence="13" key="1">
    <citation type="journal article" date="2019" name="Int. J. Syst. Evol. Microbiol.">
        <title>The Global Catalogue of Microorganisms (GCM) 10K type strain sequencing project: providing services to taxonomists for standard genome sequencing and annotation.</title>
        <authorList>
            <consortium name="The Broad Institute Genomics Platform"/>
            <consortium name="The Broad Institute Genome Sequencing Center for Infectious Disease"/>
            <person name="Wu L."/>
            <person name="Ma J."/>
        </authorList>
    </citation>
    <scope>NUCLEOTIDE SEQUENCE [LARGE SCALE GENOMIC DNA]</scope>
    <source>
        <strain evidence="13">CCM 8931</strain>
    </source>
</reference>
<dbReference type="Proteomes" id="UP001597188">
    <property type="component" value="Unassembled WGS sequence"/>
</dbReference>
<dbReference type="RefSeq" id="WP_171001554.1">
    <property type="nucleotide sequence ID" value="NZ_BJDL01000010.1"/>
</dbReference>
<feature type="chain" id="PRO_5045064409" evidence="8">
    <location>
        <begin position="27"/>
        <end position="1353"/>
    </location>
</feature>
<evidence type="ECO:0000256" key="1">
    <source>
        <dbReference type="ARBA" id="ARBA00004168"/>
    </source>
</evidence>
<gene>
    <name evidence="12" type="ORF">ACFQ5L_03165</name>
</gene>
<evidence type="ECO:0000256" key="8">
    <source>
        <dbReference type="SAM" id="SignalP"/>
    </source>
</evidence>
<dbReference type="EMBL" id="JBHTOJ010000008">
    <property type="protein sequence ID" value="MFD1419959.1"/>
    <property type="molecule type" value="Genomic_DNA"/>
</dbReference>
<keyword evidence="6" id="KW-0572">Peptidoglycan-anchor</keyword>
<comment type="subcellular location">
    <subcellularLocation>
        <location evidence="1">Secreted</location>
        <location evidence="1">Cell wall</location>
        <topology evidence="1">Peptidoglycan-anchor</topology>
    </subcellularLocation>
</comment>
<feature type="compositionally biased region" description="Low complexity" evidence="7">
    <location>
        <begin position="26"/>
        <end position="155"/>
    </location>
</feature>
<keyword evidence="4" id="KW-0964">Secreted</keyword>
<keyword evidence="5 8" id="KW-0732">Signal</keyword>
<feature type="domain" description="CNA-B" evidence="9">
    <location>
        <begin position="1016"/>
        <end position="1103"/>
    </location>
</feature>
<evidence type="ECO:0000259" key="9">
    <source>
        <dbReference type="Pfam" id="PF05738"/>
    </source>
</evidence>
<dbReference type="SUPFAM" id="SSF49478">
    <property type="entry name" value="Cna protein B-type domain"/>
    <property type="match status" value="7"/>
</dbReference>
<evidence type="ECO:0000256" key="2">
    <source>
        <dbReference type="ARBA" id="ARBA00007257"/>
    </source>
</evidence>
<evidence type="ECO:0000256" key="4">
    <source>
        <dbReference type="ARBA" id="ARBA00022525"/>
    </source>
</evidence>
<dbReference type="NCBIfam" id="TIGR01167">
    <property type="entry name" value="LPXTG_anchor"/>
    <property type="match status" value="1"/>
</dbReference>
<keyword evidence="13" id="KW-1185">Reference proteome</keyword>
<feature type="domain" description="CNA-B" evidence="9">
    <location>
        <begin position="638"/>
        <end position="728"/>
    </location>
</feature>
<dbReference type="Gene3D" id="2.60.40.1280">
    <property type="match status" value="1"/>
</dbReference>
<dbReference type="Pfam" id="PF17802">
    <property type="entry name" value="SpaA"/>
    <property type="match status" value="4"/>
</dbReference>
<feature type="domain" description="SpaA-like prealbumin fold" evidence="10">
    <location>
        <begin position="732"/>
        <end position="817"/>
    </location>
</feature>
<evidence type="ECO:0000259" key="11">
    <source>
        <dbReference type="Pfam" id="PF17961"/>
    </source>
</evidence>
<feature type="domain" description="SpaA-like prealbumin fold" evidence="10">
    <location>
        <begin position="545"/>
        <end position="625"/>
    </location>
</feature>
<dbReference type="InterPro" id="IPR008966">
    <property type="entry name" value="Adhesion_dom_sf"/>
</dbReference>
<sequence>MRLKTILAGTATLLTLMAANTVKAQAASQSTTATSDADTTATSSATTTKQVVTLHNSSADSSGGSNDTSNGTATNGSSSTSSSSASSSSVSSSSTSSSSTSSSSASSSSVSSSSTSSSSVSSSASSSSNSSSDDSSSSTPSASASSSSTPAPVSPVKADSTVKDATPDTTVSDVSSTANPAVSELNQQQLLVQSQTKSTSATLANSQLNTQMYSAVTTSQKGSSLANHLATGILPFASFKSLLARATLPIVGLNPENATFSNLDNTTISNGMFSGNQYKVIYSWSLPDGFVVHDGDQYTITLPDKVVFTAANAASIVDDDKNVIATFSAVQGSSTGILTFNDFYTTHLTGRDGNTFWASVESTNTSATGSSFDINKAGWPTKWDDEKNISEMTWNIVANPNSYSWNQVVITDSLGKYQSFNPDNLTVQVGSYDLKADKFTMSQDISKSVQAKYDGNVLTLNIGNITQALYIFYTVSVNEVAQGYSNSAKLSYIPDAGNNPGDGGSSSGSGSGDAGNSNNTEPTVVQARHDYSQGAGGTANWQDYNIVIKKVGSEEKPLSHALFSLYDSDGKTLLQSGLETNYLGQVTVTNVIPGDYYIQETMAPTGYLLDETLHKVTVVNADINLVVQDLPIAKTALNVKKIWSQVPTNVVTPAVTVTLYIKNADDTLTSTGQTLTLSSANNYQGTFSNLDATDAYGKTIIYTVVETVPTGYTSAQTTDGHQVTITNTYQTGTINIVKTGSDTKTALAGATFALVDGNGQIVKTGTTDNQGQLVFTDLNQGSYTLKETNAPAGYQLVADQTITVDYTNGYTANLAITDPVIPMTTITVNKHWANTQGKAVTSPVTMTLSANGKAVQTLILTAETGYTGQFTNLAMTTADGTPIVYTVSETPVAGYTMSGGQLVDGVVDFTNTLQTGSLTITKVDSQTQAALAGATFDLRDANGQLVQTGTTDAQGRLTFTGLVSGTYTSHEATAPTGYQLAADQMVTVDATSAKAAGITVADVAVPVIVVPPTTTITVNKHWVQVPASTTTPSVTVTLVANGTLTDQTLTLTAANGYTGQFTNLAVNDANDQAMTYTVVETPIAGYTTTGGNVVNGVADITNTWVKVPVIPTPTGSLQVIKVDATTKHCLAGAAFDLRDVSGNLVASGMTAENGQVMFNNLTYGTYQVVETTAPAGYDLNTKPQLVTIGETTMQSITVADTATVVPPVKPVVPVTPVTPTKPEQPRQPTIPIIPTKPVVPVKPEQPGYPDVVTVTVTPDQPAGVTFGEYYGGITPKQPQLTTVTKSSTDRPTVVTTTVTASAATVMPTKTATPKVAHQQLPQTNDATALWLKLLGLIGLLLSGLSYARFKRLD</sequence>
<comment type="caution">
    <text evidence="12">The sequence shown here is derived from an EMBL/GenBank/DDBJ whole genome shotgun (WGS) entry which is preliminary data.</text>
</comment>
<feature type="domain" description="SDR-like Ig" evidence="11">
    <location>
        <begin position="276"/>
        <end position="365"/>
    </location>
</feature>
<keyword evidence="3" id="KW-0134">Cell wall</keyword>
<dbReference type="Gene3D" id="2.60.40.10">
    <property type="entry name" value="Immunoglobulins"/>
    <property type="match status" value="4"/>
</dbReference>
<feature type="domain" description="SpaA-like prealbumin fold" evidence="10">
    <location>
        <begin position="916"/>
        <end position="992"/>
    </location>
</feature>
<evidence type="ECO:0000313" key="13">
    <source>
        <dbReference type="Proteomes" id="UP001597188"/>
    </source>
</evidence>
<protein>
    <submittedName>
        <fullName evidence="12">SpaA isopeptide-forming pilin-related protein</fullName>
    </submittedName>
</protein>
<comment type="similarity">
    <text evidence="2">Belongs to the serine-aspartate repeat-containing protein (SDr) family.</text>
</comment>
<organism evidence="12 13">
    <name type="scientific">Lactiplantibacillus songbeiensis</name>
    <dbReference type="NCBI Taxonomy" id="2559920"/>
    <lineage>
        <taxon>Bacteria</taxon>
        <taxon>Bacillati</taxon>
        <taxon>Bacillota</taxon>
        <taxon>Bacilli</taxon>
        <taxon>Lactobacillales</taxon>
        <taxon>Lactobacillaceae</taxon>
        <taxon>Lactiplantibacillus</taxon>
    </lineage>
</organism>
<evidence type="ECO:0000256" key="3">
    <source>
        <dbReference type="ARBA" id="ARBA00022512"/>
    </source>
</evidence>
<dbReference type="Gene3D" id="2.60.40.740">
    <property type="match status" value="1"/>
</dbReference>
<dbReference type="Pfam" id="PF05738">
    <property type="entry name" value="Cna_B"/>
    <property type="match status" value="3"/>
</dbReference>
<dbReference type="PANTHER" id="PTHR36108">
    <property type="entry name" value="COLOSSIN-B-RELATED"/>
    <property type="match status" value="1"/>
</dbReference>
<evidence type="ECO:0000256" key="7">
    <source>
        <dbReference type="SAM" id="MobiDB-lite"/>
    </source>
</evidence>
<dbReference type="SUPFAM" id="SSF49401">
    <property type="entry name" value="Bacterial adhesins"/>
    <property type="match status" value="2"/>
</dbReference>
<dbReference type="InterPro" id="IPR013783">
    <property type="entry name" value="Ig-like_fold"/>
</dbReference>
<feature type="region of interest" description="Disordered" evidence="7">
    <location>
        <begin position="26"/>
        <end position="180"/>
    </location>
</feature>
<feature type="compositionally biased region" description="Gly residues" evidence="7">
    <location>
        <begin position="500"/>
        <end position="513"/>
    </location>
</feature>
<feature type="compositionally biased region" description="Low complexity" evidence="7">
    <location>
        <begin position="168"/>
        <end position="177"/>
    </location>
</feature>
<name>A0ABW4BZV4_9LACO</name>
<dbReference type="Gene3D" id="2.60.40.1140">
    <property type="entry name" value="Collagen-binding surface protein Cna, B-type domain"/>
    <property type="match status" value="3"/>
</dbReference>